<protein>
    <recommendedName>
        <fullName evidence="3">TIR domain-containing protein</fullName>
    </recommendedName>
</protein>
<accession>A0ABV7AR22</accession>
<comment type="caution">
    <text evidence="1">The sequence shown here is derived from an EMBL/GenBank/DDBJ whole genome shotgun (WGS) entry which is preliminary data.</text>
</comment>
<proteinExistence type="predicted"/>
<reference evidence="2" key="1">
    <citation type="journal article" date="2019" name="Int. J. Syst. Evol. Microbiol.">
        <title>The Global Catalogue of Microorganisms (GCM) 10K type strain sequencing project: providing services to taxonomists for standard genome sequencing and annotation.</title>
        <authorList>
            <consortium name="The Broad Institute Genomics Platform"/>
            <consortium name="The Broad Institute Genome Sequencing Center for Infectious Disease"/>
            <person name="Wu L."/>
            <person name="Ma J."/>
        </authorList>
    </citation>
    <scope>NUCLEOTIDE SEQUENCE [LARGE SCALE GENOMIC DNA]</scope>
    <source>
        <strain evidence="2">KCTC 62195</strain>
    </source>
</reference>
<gene>
    <name evidence="1" type="ORF">ACFOJE_05660</name>
</gene>
<evidence type="ECO:0000313" key="2">
    <source>
        <dbReference type="Proteomes" id="UP001595457"/>
    </source>
</evidence>
<dbReference type="EMBL" id="JBHRSJ010000010">
    <property type="protein sequence ID" value="MFC2971701.1"/>
    <property type="molecule type" value="Genomic_DNA"/>
</dbReference>
<dbReference type="SUPFAM" id="SSF52200">
    <property type="entry name" value="Toll/Interleukin receptor TIR domain"/>
    <property type="match status" value="1"/>
</dbReference>
<sequence>MPILTEQDVRERARRALRSDQVQRKACLPRDSREILRDLAGAPKTQYDIFVCHSTGDADLLLGIRGVLEDLGYTPYIDWDEEAEPGPAAVTPESAERRRAQLQTARSLLYVAGGAFRPSCWLPWELGYFEGLREKVAILPVKDYVTDAFDVGGYLSIYPYCLREQNQSGQDTLWVHKDSVHYVAFDHWLGTRNAQLAWRK</sequence>
<evidence type="ECO:0000313" key="1">
    <source>
        <dbReference type="EMBL" id="MFC2971701.1"/>
    </source>
</evidence>
<dbReference type="Proteomes" id="UP001595457">
    <property type="component" value="Unassembled WGS sequence"/>
</dbReference>
<dbReference type="InterPro" id="IPR035897">
    <property type="entry name" value="Toll_tir_struct_dom_sf"/>
</dbReference>
<name>A0ABV7AR22_9GAMM</name>
<organism evidence="1 2">
    <name type="scientific">Azotobacter bryophylli</name>
    <dbReference type="NCBI Taxonomy" id="1986537"/>
    <lineage>
        <taxon>Bacteria</taxon>
        <taxon>Pseudomonadati</taxon>
        <taxon>Pseudomonadota</taxon>
        <taxon>Gammaproteobacteria</taxon>
        <taxon>Pseudomonadales</taxon>
        <taxon>Pseudomonadaceae</taxon>
        <taxon>Azotobacter</taxon>
    </lineage>
</organism>
<keyword evidence="2" id="KW-1185">Reference proteome</keyword>
<evidence type="ECO:0008006" key="3">
    <source>
        <dbReference type="Google" id="ProtNLM"/>
    </source>
</evidence>
<dbReference type="Gene3D" id="3.40.50.10140">
    <property type="entry name" value="Toll/interleukin-1 receptor homology (TIR) domain"/>
    <property type="match status" value="1"/>
</dbReference>
<dbReference type="RefSeq" id="WP_377813317.1">
    <property type="nucleotide sequence ID" value="NZ_JBHRSJ010000010.1"/>
</dbReference>